<evidence type="ECO:0000313" key="2">
    <source>
        <dbReference type="EMBL" id="NMO04500.1"/>
    </source>
</evidence>
<keyword evidence="1" id="KW-1133">Transmembrane helix</keyword>
<feature type="transmembrane region" description="Helical" evidence="1">
    <location>
        <begin position="136"/>
        <end position="157"/>
    </location>
</feature>
<feature type="transmembrane region" description="Helical" evidence="1">
    <location>
        <begin position="79"/>
        <end position="98"/>
    </location>
</feature>
<protein>
    <submittedName>
        <fullName evidence="2">Uncharacterized protein</fullName>
    </submittedName>
</protein>
<evidence type="ECO:0000256" key="1">
    <source>
        <dbReference type="SAM" id="Phobius"/>
    </source>
</evidence>
<feature type="transmembrane region" description="Helical" evidence="1">
    <location>
        <begin position="105"/>
        <end position="124"/>
    </location>
</feature>
<keyword evidence="1" id="KW-0472">Membrane</keyword>
<sequence>METTLTDEQIAAMTREERHDLIVRLSYAGPAAYGTQTPRLRRMRRRRLIVMTAGAAALVPWTVYLALSLPQHYVVHNWPLTWVGFDIILTIMFAGTAILGLLRRYVVVIAAFTAGVLLLCDAWFDITTATGADLAYSIGFAVLAEIPIAVLLTSGALKLVRIRLMETAALELDASLWRAQFHVE</sequence>
<reference evidence="2 3" key="1">
    <citation type="submission" date="2020-04" db="EMBL/GenBank/DDBJ databases">
        <title>Gordonia sp. nov. TBRC 11910.</title>
        <authorList>
            <person name="Suriyachadkun C."/>
        </authorList>
    </citation>
    <scope>NUCLEOTIDE SEQUENCE [LARGE SCALE GENOMIC DNA]</scope>
    <source>
        <strain evidence="2 3">TBRC 11910</strain>
    </source>
</reference>
<comment type="caution">
    <text evidence="2">The sequence shown here is derived from an EMBL/GenBank/DDBJ whole genome shotgun (WGS) entry which is preliminary data.</text>
</comment>
<accession>A0A848L0L9</accession>
<dbReference type="EMBL" id="JABBNB010000036">
    <property type="protein sequence ID" value="NMO04500.1"/>
    <property type="molecule type" value="Genomic_DNA"/>
</dbReference>
<dbReference type="AlphaFoldDB" id="A0A848L0L9"/>
<proteinExistence type="predicted"/>
<gene>
    <name evidence="2" type="ORF">HH308_25095</name>
</gene>
<keyword evidence="3" id="KW-1185">Reference proteome</keyword>
<organism evidence="2 3">
    <name type="scientific">Gordonia asplenii</name>
    <dbReference type="NCBI Taxonomy" id="2725283"/>
    <lineage>
        <taxon>Bacteria</taxon>
        <taxon>Bacillati</taxon>
        <taxon>Actinomycetota</taxon>
        <taxon>Actinomycetes</taxon>
        <taxon>Mycobacteriales</taxon>
        <taxon>Gordoniaceae</taxon>
        <taxon>Gordonia</taxon>
    </lineage>
</organism>
<dbReference type="RefSeq" id="WP_170197004.1">
    <property type="nucleotide sequence ID" value="NZ_JABBNB010000036.1"/>
</dbReference>
<feature type="transmembrane region" description="Helical" evidence="1">
    <location>
        <begin position="48"/>
        <end position="67"/>
    </location>
</feature>
<keyword evidence="1" id="KW-0812">Transmembrane</keyword>
<evidence type="ECO:0000313" key="3">
    <source>
        <dbReference type="Proteomes" id="UP000550729"/>
    </source>
</evidence>
<dbReference type="Proteomes" id="UP000550729">
    <property type="component" value="Unassembled WGS sequence"/>
</dbReference>
<name>A0A848L0L9_9ACTN</name>